<evidence type="ECO:0000313" key="2">
    <source>
        <dbReference type="EMBL" id="HIV00268.1"/>
    </source>
</evidence>
<comment type="caution">
    <text evidence="2">The sequence shown here is derived from an EMBL/GenBank/DDBJ whole genome shotgun (WGS) entry which is preliminary data.</text>
</comment>
<dbReference type="Proteomes" id="UP000886891">
    <property type="component" value="Unassembled WGS sequence"/>
</dbReference>
<dbReference type="NCBIfam" id="TIGR00792">
    <property type="entry name" value="gph"/>
    <property type="match status" value="1"/>
</dbReference>
<sequence>MEPNVIANSATALPKFGWKDKIGYAFGDFGCNMSFALISAFMVDFYTQYIGISTAAWAVIIILTKVWDGINDPIMGGVMDAVRIGKGKSKFKPWIKIGSIGLIVSGALVFLPIPDAAAWVKIAVCIVTYLLWDVCYTFLNVPYGALSSAITGDPIERTQLSTWRSIGAAIGGAICMLLPLLVYDQNDNIIGDRLIWIGLGMGAIAFVAYMLCIRMTTERVVVPVEHRQRFNYFKTIKGFLHNRPLLALCLATFASIVFLMSSTQTTKWLFQVHFGDAGTMVTVASILTYLPMVFFIPFTAKLVRRFGKKYAVGVPFALSIVAGIVMLIVPVPADKTGSYIYIAGLMVIQLGGGMFNLIAWAMVNDCIDYQEIKTGTREEGSIYAMYSLFRKISQGVALSLPLLCMQAVDYNPQANPIGNQLPGVSERMVRMSVGLMLIGAVVMLVSFLLIYNLGKKEVAEMAKTLGRSAEDVDVRQMLQEEADNR</sequence>
<feature type="transmembrane region" description="Helical" evidence="1">
    <location>
        <begin position="339"/>
        <end position="363"/>
    </location>
</feature>
<dbReference type="InterPro" id="IPR001927">
    <property type="entry name" value="Na/Gal_symport"/>
</dbReference>
<keyword evidence="1" id="KW-0812">Transmembrane</keyword>
<dbReference type="Gene3D" id="1.20.1250.20">
    <property type="entry name" value="MFS general substrate transporter like domains"/>
    <property type="match status" value="2"/>
</dbReference>
<dbReference type="GO" id="GO:0008643">
    <property type="term" value="P:carbohydrate transport"/>
    <property type="evidence" value="ECO:0007669"/>
    <property type="project" value="InterPro"/>
</dbReference>
<feature type="transmembrane region" description="Helical" evidence="1">
    <location>
        <begin position="93"/>
        <end position="113"/>
    </location>
</feature>
<dbReference type="GO" id="GO:0006814">
    <property type="term" value="P:sodium ion transport"/>
    <property type="evidence" value="ECO:0007669"/>
    <property type="project" value="InterPro"/>
</dbReference>
<keyword evidence="1" id="KW-1133">Transmembrane helix</keyword>
<dbReference type="GO" id="GO:0015293">
    <property type="term" value="F:symporter activity"/>
    <property type="evidence" value="ECO:0007669"/>
    <property type="project" value="InterPro"/>
</dbReference>
<feature type="transmembrane region" description="Helical" evidence="1">
    <location>
        <begin position="49"/>
        <end position="67"/>
    </location>
</feature>
<dbReference type="InterPro" id="IPR036259">
    <property type="entry name" value="MFS_trans_sf"/>
</dbReference>
<dbReference type="PANTHER" id="PTHR11328">
    <property type="entry name" value="MAJOR FACILITATOR SUPERFAMILY DOMAIN-CONTAINING PROTEIN"/>
    <property type="match status" value="1"/>
</dbReference>
<dbReference type="Pfam" id="PF13347">
    <property type="entry name" value="MFS_2"/>
    <property type="match status" value="1"/>
</dbReference>
<protein>
    <submittedName>
        <fullName evidence="2">MFS transporter</fullName>
    </submittedName>
</protein>
<accession>A0A9D1NBW3</accession>
<name>A0A9D1NBW3_9FIRM</name>
<feature type="transmembrane region" description="Helical" evidence="1">
    <location>
        <begin position="310"/>
        <end position="333"/>
    </location>
</feature>
<dbReference type="CDD" id="cd17332">
    <property type="entry name" value="MFS_MelB_like"/>
    <property type="match status" value="1"/>
</dbReference>
<gene>
    <name evidence="2" type="ORF">IAB14_04030</name>
</gene>
<feature type="transmembrane region" description="Helical" evidence="1">
    <location>
        <begin position="194"/>
        <end position="212"/>
    </location>
</feature>
<dbReference type="GO" id="GO:0005886">
    <property type="term" value="C:plasma membrane"/>
    <property type="evidence" value="ECO:0007669"/>
    <property type="project" value="TreeGrafter"/>
</dbReference>
<reference evidence="2" key="1">
    <citation type="submission" date="2020-10" db="EMBL/GenBank/DDBJ databases">
        <authorList>
            <person name="Gilroy R."/>
        </authorList>
    </citation>
    <scope>NUCLEOTIDE SEQUENCE</scope>
    <source>
        <strain evidence="2">23406</strain>
    </source>
</reference>
<feature type="transmembrane region" description="Helical" evidence="1">
    <location>
        <begin position="162"/>
        <end position="182"/>
    </location>
</feature>
<feature type="transmembrane region" description="Helical" evidence="1">
    <location>
        <begin position="245"/>
        <end position="265"/>
    </location>
</feature>
<dbReference type="EMBL" id="DVOH01000028">
    <property type="protein sequence ID" value="HIV00268.1"/>
    <property type="molecule type" value="Genomic_DNA"/>
</dbReference>
<feature type="transmembrane region" description="Helical" evidence="1">
    <location>
        <begin position="119"/>
        <end position="141"/>
    </location>
</feature>
<evidence type="ECO:0000256" key="1">
    <source>
        <dbReference type="SAM" id="Phobius"/>
    </source>
</evidence>
<feature type="transmembrane region" description="Helical" evidence="1">
    <location>
        <begin position="428"/>
        <end position="451"/>
    </location>
</feature>
<feature type="transmembrane region" description="Helical" evidence="1">
    <location>
        <begin position="277"/>
        <end position="298"/>
    </location>
</feature>
<keyword evidence="1" id="KW-0472">Membrane</keyword>
<evidence type="ECO:0000313" key="3">
    <source>
        <dbReference type="Proteomes" id="UP000886891"/>
    </source>
</evidence>
<proteinExistence type="predicted"/>
<feature type="transmembrane region" description="Helical" evidence="1">
    <location>
        <begin position="22"/>
        <end position="43"/>
    </location>
</feature>
<dbReference type="AlphaFoldDB" id="A0A9D1NBW3"/>
<dbReference type="InterPro" id="IPR039672">
    <property type="entry name" value="MFS_2"/>
</dbReference>
<reference evidence="2" key="2">
    <citation type="journal article" date="2021" name="PeerJ">
        <title>Extensive microbial diversity within the chicken gut microbiome revealed by metagenomics and culture.</title>
        <authorList>
            <person name="Gilroy R."/>
            <person name="Ravi A."/>
            <person name="Getino M."/>
            <person name="Pursley I."/>
            <person name="Horton D.L."/>
            <person name="Alikhan N.F."/>
            <person name="Baker D."/>
            <person name="Gharbi K."/>
            <person name="Hall N."/>
            <person name="Watson M."/>
            <person name="Adriaenssens E.M."/>
            <person name="Foster-Nyarko E."/>
            <person name="Jarju S."/>
            <person name="Secka A."/>
            <person name="Antonio M."/>
            <person name="Oren A."/>
            <person name="Chaudhuri R.R."/>
            <person name="La Ragione R."/>
            <person name="Hildebrand F."/>
            <person name="Pallen M.J."/>
        </authorList>
    </citation>
    <scope>NUCLEOTIDE SEQUENCE</scope>
    <source>
        <strain evidence="2">23406</strain>
    </source>
</reference>
<dbReference type="SUPFAM" id="SSF103473">
    <property type="entry name" value="MFS general substrate transporter"/>
    <property type="match status" value="1"/>
</dbReference>
<organism evidence="2 3">
    <name type="scientific">Candidatus Stercoripulliclostridium merdipullorum</name>
    <dbReference type="NCBI Taxonomy" id="2840952"/>
    <lineage>
        <taxon>Bacteria</taxon>
        <taxon>Bacillati</taxon>
        <taxon>Bacillota</taxon>
        <taxon>Clostridia</taxon>
        <taxon>Eubacteriales</taxon>
        <taxon>Candidatus Stercoripulliclostridium</taxon>
    </lineage>
</organism>
<dbReference type="PANTHER" id="PTHR11328:SF24">
    <property type="entry name" value="MAJOR FACILITATOR SUPERFAMILY (MFS) PROFILE DOMAIN-CONTAINING PROTEIN"/>
    <property type="match status" value="1"/>
</dbReference>